<evidence type="ECO:0000259" key="5">
    <source>
        <dbReference type="Pfam" id="PF00296"/>
    </source>
</evidence>
<dbReference type="Proteomes" id="UP000063699">
    <property type="component" value="Chromosome"/>
</dbReference>
<keyword evidence="1" id="KW-0285">Flavoprotein</keyword>
<dbReference type="PANTHER" id="PTHR42847">
    <property type="entry name" value="ALKANESULFONATE MONOOXYGENASE"/>
    <property type="match status" value="1"/>
</dbReference>
<dbReference type="KEGG" id="kphy:AOZ06_29380"/>
<dbReference type="STRING" id="860235.AOZ06_29380"/>
<accession>A0A0N9I3H6</accession>
<dbReference type="Gene3D" id="3.20.20.30">
    <property type="entry name" value="Luciferase-like domain"/>
    <property type="match status" value="1"/>
</dbReference>
<evidence type="ECO:0000256" key="2">
    <source>
        <dbReference type="ARBA" id="ARBA00022643"/>
    </source>
</evidence>
<dbReference type="EMBL" id="CP012752">
    <property type="protein sequence ID" value="ALG10460.1"/>
    <property type="molecule type" value="Genomic_DNA"/>
</dbReference>
<sequence>MSELLVGADLSTVVGDDPVTAARDAESLGFDFVSASDHPYGTQPTHDTLAMLTWVAAHTTRIRIATRVLGVPFRRPAMVAKTAASLDLLTGGRFILGLGAGHSDKEIHALGGPVPSTRDKINDLADAVHVIRGALTTPGFTHHGRNLSVHDLELEPKPPRPIPIWLGTFGPRALAVTGRLADGWIPSHGHAPPESIPAMRRRIDAAAESVGRDPAAIQGIYNVVVRVDPDASPTDALVAGTATQVADRLRGFADLGFTGFNIMLTGPDRAEQSRRVAGDVLPALRRASDTML</sequence>
<dbReference type="AlphaFoldDB" id="A0A0N9I3H6"/>
<dbReference type="OrthoDB" id="7374740at2"/>
<proteinExistence type="predicted"/>
<dbReference type="InterPro" id="IPR050172">
    <property type="entry name" value="SsuD_RutA_monooxygenase"/>
</dbReference>
<evidence type="ECO:0000256" key="4">
    <source>
        <dbReference type="ARBA" id="ARBA00023033"/>
    </source>
</evidence>
<protein>
    <recommendedName>
        <fullName evidence="5">Luciferase-like domain-containing protein</fullName>
    </recommendedName>
</protein>
<keyword evidence="2" id="KW-0288">FMN</keyword>
<dbReference type="SUPFAM" id="SSF51679">
    <property type="entry name" value="Bacterial luciferase-like"/>
    <property type="match status" value="1"/>
</dbReference>
<organism evidence="6 7">
    <name type="scientific">Kibdelosporangium phytohabitans</name>
    <dbReference type="NCBI Taxonomy" id="860235"/>
    <lineage>
        <taxon>Bacteria</taxon>
        <taxon>Bacillati</taxon>
        <taxon>Actinomycetota</taxon>
        <taxon>Actinomycetes</taxon>
        <taxon>Pseudonocardiales</taxon>
        <taxon>Pseudonocardiaceae</taxon>
        <taxon>Kibdelosporangium</taxon>
    </lineage>
</organism>
<evidence type="ECO:0000256" key="1">
    <source>
        <dbReference type="ARBA" id="ARBA00022630"/>
    </source>
</evidence>
<gene>
    <name evidence="6" type="ORF">AOZ06_29380</name>
</gene>
<dbReference type="PANTHER" id="PTHR42847:SF4">
    <property type="entry name" value="ALKANESULFONATE MONOOXYGENASE-RELATED"/>
    <property type="match status" value="1"/>
</dbReference>
<dbReference type="RefSeq" id="WP_054292363.1">
    <property type="nucleotide sequence ID" value="NZ_CP012752.1"/>
</dbReference>
<name>A0A0N9I3H6_9PSEU</name>
<keyword evidence="4" id="KW-0503">Monooxygenase</keyword>
<dbReference type="Pfam" id="PF00296">
    <property type="entry name" value="Bac_luciferase"/>
    <property type="match status" value="1"/>
</dbReference>
<feature type="domain" description="Luciferase-like" evidence="5">
    <location>
        <begin position="19"/>
        <end position="231"/>
    </location>
</feature>
<evidence type="ECO:0000313" key="6">
    <source>
        <dbReference type="EMBL" id="ALG10460.1"/>
    </source>
</evidence>
<keyword evidence="7" id="KW-1185">Reference proteome</keyword>
<dbReference type="InterPro" id="IPR036661">
    <property type="entry name" value="Luciferase-like_sf"/>
</dbReference>
<evidence type="ECO:0000256" key="3">
    <source>
        <dbReference type="ARBA" id="ARBA00023002"/>
    </source>
</evidence>
<reference evidence="6 7" key="1">
    <citation type="submission" date="2015-07" db="EMBL/GenBank/DDBJ databases">
        <title>Genome sequencing of Kibdelosporangium phytohabitans.</title>
        <authorList>
            <person name="Qin S."/>
            <person name="Xing K."/>
        </authorList>
    </citation>
    <scope>NUCLEOTIDE SEQUENCE [LARGE SCALE GENOMIC DNA]</scope>
    <source>
        <strain evidence="6 7">KLBMP1111</strain>
    </source>
</reference>
<dbReference type="InterPro" id="IPR011251">
    <property type="entry name" value="Luciferase-like_dom"/>
</dbReference>
<dbReference type="GO" id="GO:0008726">
    <property type="term" value="F:alkanesulfonate monooxygenase activity"/>
    <property type="evidence" value="ECO:0007669"/>
    <property type="project" value="TreeGrafter"/>
</dbReference>
<keyword evidence="3" id="KW-0560">Oxidoreductase</keyword>
<evidence type="ECO:0000313" key="7">
    <source>
        <dbReference type="Proteomes" id="UP000063699"/>
    </source>
</evidence>
<dbReference type="GO" id="GO:0046306">
    <property type="term" value="P:alkanesulfonate catabolic process"/>
    <property type="evidence" value="ECO:0007669"/>
    <property type="project" value="TreeGrafter"/>
</dbReference>